<feature type="domain" description="Glucan biosynthesis periplasmic MdoG C-terminal" evidence="6">
    <location>
        <begin position="54"/>
        <end position="545"/>
    </location>
</feature>
<comment type="similarity">
    <text evidence="3">Belongs to the OpgD/OpgG family.</text>
</comment>
<evidence type="ECO:0000256" key="5">
    <source>
        <dbReference type="SAM" id="SignalP"/>
    </source>
</evidence>
<protein>
    <submittedName>
        <fullName evidence="7">Glucans biosynthesis protein G</fullName>
    </submittedName>
</protein>
<dbReference type="GO" id="GO:0030246">
    <property type="term" value="F:carbohydrate binding"/>
    <property type="evidence" value="ECO:0007669"/>
    <property type="project" value="InterPro"/>
</dbReference>
<keyword evidence="4" id="KW-0574">Periplasm</keyword>
<evidence type="ECO:0000256" key="4">
    <source>
        <dbReference type="ARBA" id="ARBA00022764"/>
    </source>
</evidence>
<dbReference type="PIRSF" id="PIRSF006281">
    <property type="entry name" value="MdoG"/>
    <property type="match status" value="1"/>
</dbReference>
<name>A0A212J885_9DELT</name>
<dbReference type="SUPFAM" id="SSF81296">
    <property type="entry name" value="E set domains"/>
    <property type="match status" value="1"/>
</dbReference>
<dbReference type="SUPFAM" id="SSF74650">
    <property type="entry name" value="Galactose mutarotase-like"/>
    <property type="match status" value="1"/>
</dbReference>
<accession>A0A212J885</accession>
<comment type="subcellular location">
    <subcellularLocation>
        <location evidence="1">Periplasm</location>
    </subcellularLocation>
</comment>
<dbReference type="InterPro" id="IPR007444">
    <property type="entry name" value="Glucan_biosyn_MdoG_C"/>
</dbReference>
<dbReference type="InterPro" id="IPR013783">
    <property type="entry name" value="Ig-like_fold"/>
</dbReference>
<organism evidence="7">
    <name type="scientific">uncultured delta proteobacterium</name>
    <dbReference type="NCBI Taxonomy" id="34034"/>
    <lineage>
        <taxon>Bacteria</taxon>
        <taxon>Deltaproteobacteria</taxon>
        <taxon>environmental samples</taxon>
    </lineage>
</organism>
<feature type="chain" id="PRO_5012600621" evidence="5">
    <location>
        <begin position="35"/>
        <end position="548"/>
    </location>
</feature>
<dbReference type="InterPro" id="IPR014756">
    <property type="entry name" value="Ig_E-set"/>
</dbReference>
<reference evidence="7" key="1">
    <citation type="submission" date="2016-04" db="EMBL/GenBank/DDBJ databases">
        <authorList>
            <person name="Evans L.H."/>
            <person name="Alamgir A."/>
            <person name="Owens N."/>
            <person name="Weber N.D."/>
            <person name="Virtaneva K."/>
            <person name="Barbian K."/>
            <person name="Babar A."/>
            <person name="Rosenke K."/>
        </authorList>
    </citation>
    <scope>NUCLEOTIDE SEQUENCE</scope>
    <source>
        <strain evidence="7">86</strain>
    </source>
</reference>
<proteinExistence type="inferred from homology"/>
<keyword evidence="5" id="KW-0732">Signal</keyword>
<sequence length="548" mass="60304">MVNFDCFALFHVSNGARIALLAALVFVAPFSAAAAPAPLSKAAEPEAVVDPFPSVIEKAQRRATRSYKPAEAQAPDFLLSLPEAQWRSISFKPEKSLWRNKNLPFEVEFFHPGFIYNRQVDISIVDGAATTQLPFSPDMFAYGNKALAEKVKQTPPGFAGFRIVYPLNAPSSRDSVASFLGASYFRGAGKHSAGGLHARALAVNTALSDGEEFPLFREFWIVTPKPGDTSLTLCALLDSPNLTGAYRYVITPGTSTVMDVEARIFLRKDAAWPQKIGVAPLTSMFLYSETDNVRPNDYRPEIHNSDGLLFSTGENAWAWAPLANPARLAINTFPMENPRGFGLLQRDANFDHYQDIAARFERKASVWVEPHGDWGPGRIELIQIPSSEEIHDNITAFWVPDSLAPADGAKDSQALSLAYKLYWMTPGVTPHALGRATATRLVKSGDTARFLVDFESEALASLPADFGLTSFVETPENAPIVEKQLMKNPATGGWRLSFTVKLPRQDSVMQSIISAREGSARLRFRALLKKGENLPAPLTEEWIYDLPL</sequence>
<evidence type="ECO:0000256" key="2">
    <source>
        <dbReference type="ARBA" id="ARBA00005001"/>
    </source>
</evidence>
<comment type="pathway">
    <text evidence="2">Glycan metabolism; osmoregulated periplasmic glucan (OPG) biosynthesis.</text>
</comment>
<evidence type="ECO:0000313" key="7">
    <source>
        <dbReference type="EMBL" id="SBV95667.1"/>
    </source>
</evidence>
<dbReference type="InterPro" id="IPR011013">
    <property type="entry name" value="Gal_mutarotase_sf_dom"/>
</dbReference>
<evidence type="ECO:0000256" key="3">
    <source>
        <dbReference type="ARBA" id="ARBA00009284"/>
    </source>
</evidence>
<dbReference type="Gene3D" id="2.70.98.10">
    <property type="match status" value="1"/>
</dbReference>
<dbReference type="InterPro" id="IPR014718">
    <property type="entry name" value="GH-type_carb-bd"/>
</dbReference>
<dbReference type="EMBL" id="FLUQ01000001">
    <property type="protein sequence ID" value="SBV95667.1"/>
    <property type="molecule type" value="Genomic_DNA"/>
</dbReference>
<gene>
    <name evidence="7" type="primary">opgG</name>
    <name evidence="7" type="ORF">KL86DPRO_10909</name>
</gene>
<evidence type="ECO:0000256" key="1">
    <source>
        <dbReference type="ARBA" id="ARBA00004418"/>
    </source>
</evidence>
<dbReference type="Pfam" id="PF04349">
    <property type="entry name" value="MdoG"/>
    <property type="match status" value="1"/>
</dbReference>
<evidence type="ECO:0000259" key="6">
    <source>
        <dbReference type="Pfam" id="PF04349"/>
    </source>
</evidence>
<feature type="signal peptide" evidence="5">
    <location>
        <begin position="1"/>
        <end position="34"/>
    </location>
</feature>
<dbReference type="InterPro" id="IPR014438">
    <property type="entry name" value="Glucan_biosyn_MdoG/MdoD"/>
</dbReference>
<dbReference type="GO" id="GO:0030288">
    <property type="term" value="C:outer membrane-bounded periplasmic space"/>
    <property type="evidence" value="ECO:0007669"/>
    <property type="project" value="TreeGrafter"/>
</dbReference>
<dbReference type="GO" id="GO:0051274">
    <property type="term" value="P:beta-glucan biosynthetic process"/>
    <property type="evidence" value="ECO:0007669"/>
    <property type="project" value="TreeGrafter"/>
</dbReference>
<dbReference type="PANTHER" id="PTHR30504:SF2">
    <property type="entry name" value="GLUCANS BIOSYNTHESIS PROTEIN G"/>
    <property type="match status" value="1"/>
</dbReference>
<dbReference type="UniPathway" id="UPA00637"/>
<dbReference type="Gene3D" id="2.60.40.10">
    <property type="entry name" value="Immunoglobulins"/>
    <property type="match status" value="1"/>
</dbReference>
<dbReference type="AlphaFoldDB" id="A0A212J885"/>
<dbReference type="GO" id="GO:0003824">
    <property type="term" value="F:catalytic activity"/>
    <property type="evidence" value="ECO:0007669"/>
    <property type="project" value="InterPro"/>
</dbReference>
<dbReference type="PANTHER" id="PTHR30504">
    <property type="entry name" value="GLUCANS BIOSYNTHESIS PROTEIN"/>
    <property type="match status" value="1"/>
</dbReference>